<dbReference type="EMBL" id="KN824325">
    <property type="protein sequence ID" value="KIM24304.1"/>
    <property type="molecule type" value="Genomic_DNA"/>
</dbReference>
<dbReference type="AlphaFoldDB" id="A0A0C3AWE4"/>
<keyword evidence="1" id="KW-0472">Membrane</keyword>
<proteinExistence type="predicted"/>
<reference evidence="2 3" key="1">
    <citation type="submission" date="2014-04" db="EMBL/GenBank/DDBJ databases">
        <authorList>
            <consortium name="DOE Joint Genome Institute"/>
            <person name="Kuo A."/>
            <person name="Zuccaro A."/>
            <person name="Kohler A."/>
            <person name="Nagy L.G."/>
            <person name="Floudas D."/>
            <person name="Copeland A."/>
            <person name="Barry K.W."/>
            <person name="Cichocki N."/>
            <person name="Veneault-Fourrey C."/>
            <person name="LaButti K."/>
            <person name="Lindquist E.A."/>
            <person name="Lipzen A."/>
            <person name="Lundell T."/>
            <person name="Morin E."/>
            <person name="Murat C."/>
            <person name="Sun H."/>
            <person name="Tunlid A."/>
            <person name="Henrissat B."/>
            <person name="Grigoriev I.V."/>
            <person name="Hibbett D.S."/>
            <person name="Martin F."/>
            <person name="Nordberg H.P."/>
            <person name="Cantor M.N."/>
            <person name="Hua S.X."/>
        </authorList>
    </citation>
    <scope>NUCLEOTIDE SEQUENCE [LARGE SCALE GENOMIC DNA]</scope>
    <source>
        <strain evidence="2 3">MAFF 305830</strain>
    </source>
</reference>
<keyword evidence="1" id="KW-0812">Transmembrane</keyword>
<reference evidence="3" key="2">
    <citation type="submission" date="2015-01" db="EMBL/GenBank/DDBJ databases">
        <title>Evolutionary Origins and Diversification of the Mycorrhizal Mutualists.</title>
        <authorList>
            <consortium name="DOE Joint Genome Institute"/>
            <consortium name="Mycorrhizal Genomics Consortium"/>
            <person name="Kohler A."/>
            <person name="Kuo A."/>
            <person name="Nagy L.G."/>
            <person name="Floudas D."/>
            <person name="Copeland A."/>
            <person name="Barry K.W."/>
            <person name="Cichocki N."/>
            <person name="Veneault-Fourrey C."/>
            <person name="LaButti K."/>
            <person name="Lindquist E.A."/>
            <person name="Lipzen A."/>
            <person name="Lundell T."/>
            <person name="Morin E."/>
            <person name="Murat C."/>
            <person name="Riley R."/>
            <person name="Ohm R."/>
            <person name="Sun H."/>
            <person name="Tunlid A."/>
            <person name="Henrissat B."/>
            <person name="Grigoriev I.V."/>
            <person name="Hibbett D.S."/>
            <person name="Martin F."/>
        </authorList>
    </citation>
    <scope>NUCLEOTIDE SEQUENCE [LARGE SCALE GENOMIC DNA]</scope>
    <source>
        <strain evidence="3">MAFF 305830</strain>
    </source>
</reference>
<evidence type="ECO:0000313" key="2">
    <source>
        <dbReference type="EMBL" id="KIM24304.1"/>
    </source>
</evidence>
<accession>A0A0C3AWE4</accession>
<organism evidence="2 3">
    <name type="scientific">Serendipita vermifera MAFF 305830</name>
    <dbReference type="NCBI Taxonomy" id="933852"/>
    <lineage>
        <taxon>Eukaryota</taxon>
        <taxon>Fungi</taxon>
        <taxon>Dikarya</taxon>
        <taxon>Basidiomycota</taxon>
        <taxon>Agaricomycotina</taxon>
        <taxon>Agaricomycetes</taxon>
        <taxon>Sebacinales</taxon>
        <taxon>Serendipitaceae</taxon>
        <taxon>Serendipita</taxon>
    </lineage>
</organism>
<dbReference type="HOGENOM" id="CLU_1251346_0_0_1"/>
<gene>
    <name evidence="2" type="ORF">M408DRAFT_27140</name>
</gene>
<dbReference type="Proteomes" id="UP000054097">
    <property type="component" value="Unassembled WGS sequence"/>
</dbReference>
<feature type="transmembrane region" description="Helical" evidence="1">
    <location>
        <begin position="102"/>
        <end position="123"/>
    </location>
</feature>
<protein>
    <submittedName>
        <fullName evidence="2">Uncharacterized protein</fullName>
    </submittedName>
</protein>
<evidence type="ECO:0000256" key="1">
    <source>
        <dbReference type="SAM" id="Phobius"/>
    </source>
</evidence>
<keyword evidence="1" id="KW-1133">Transmembrane helix</keyword>
<feature type="transmembrane region" description="Helical" evidence="1">
    <location>
        <begin position="47"/>
        <end position="70"/>
    </location>
</feature>
<sequence>MSAASRHDESLSTGVQDKPWYRNSYITAYWEMEDVAMDIYEMSLTPVAIAGFITTVYLLVGVLGFILVLVGHLILRAVAGSTVPAVAWRTFGAYSISSTMKLSSIGASLIALPIVLMWTGLSLCKASSKLWAITINLTRIISVVLYGMFAGAAGSSICAQVMPETKVLPVTEAMVCGALGGLLFVPLTILGILTYMNHPTSGNVASVTQSILRDQRRVGDA</sequence>
<keyword evidence="3" id="KW-1185">Reference proteome</keyword>
<feature type="transmembrane region" description="Helical" evidence="1">
    <location>
        <begin position="168"/>
        <end position="193"/>
    </location>
</feature>
<name>A0A0C3AWE4_SERVB</name>
<dbReference type="OrthoDB" id="10649821at2759"/>
<evidence type="ECO:0000313" key="3">
    <source>
        <dbReference type="Proteomes" id="UP000054097"/>
    </source>
</evidence>